<feature type="signal peptide" evidence="1">
    <location>
        <begin position="1"/>
        <end position="19"/>
    </location>
</feature>
<name>A0A5C6AYE3_9PLAN</name>
<evidence type="ECO:0000256" key="1">
    <source>
        <dbReference type="SAM" id="SignalP"/>
    </source>
</evidence>
<comment type="caution">
    <text evidence="2">The sequence shown here is derived from an EMBL/GenBank/DDBJ whole genome shotgun (WGS) entry which is preliminary data.</text>
</comment>
<dbReference type="AlphaFoldDB" id="A0A5C6AYE3"/>
<dbReference type="Proteomes" id="UP000320735">
    <property type="component" value="Unassembled WGS sequence"/>
</dbReference>
<dbReference type="OrthoDB" id="9926723at2"/>
<organism evidence="2 3">
    <name type="scientific">Symmachiella macrocystis</name>
    <dbReference type="NCBI Taxonomy" id="2527985"/>
    <lineage>
        <taxon>Bacteria</taxon>
        <taxon>Pseudomonadati</taxon>
        <taxon>Planctomycetota</taxon>
        <taxon>Planctomycetia</taxon>
        <taxon>Planctomycetales</taxon>
        <taxon>Planctomycetaceae</taxon>
        <taxon>Symmachiella</taxon>
    </lineage>
</organism>
<keyword evidence="3" id="KW-1185">Reference proteome</keyword>
<keyword evidence="1" id="KW-0732">Signal</keyword>
<dbReference type="RefSeq" id="WP_146374411.1">
    <property type="nucleotide sequence ID" value="NZ_SJPP01000005.1"/>
</dbReference>
<feature type="chain" id="PRO_5022707782" evidence="1">
    <location>
        <begin position="20"/>
        <end position="407"/>
    </location>
</feature>
<sequence length="407" mass="45305" precursor="true">MKRSTMLSFLLLLAVLSTAGSKLSAFWQGLQPGAESKNGRRTPSVERKASTKQILVHLVKGAANEHKPAKDDSNAEVEAKLSPQVEKFLKWLPVDTETLIVAHDVPLSKPTRSAEGDVREKVSVERSQQLTTSMNYLAKSVALGKFSTLGCGNMLKSGSYVKLLKDVTVPLVVYGGRNYEVVSAFGTYRYEGCSILAFKDELATAGKEYLKALRRDANQIRRMSGHDVFVFPADKNEMESFYKLKPWQGVYVTTVGANVILSATSDAYLEEILHRVDGQADDRALPDTLPQWSYVDSTANTWGLRNIPAIENQKLNGLVWMCQPSHRNTLEVIYLPNAPNNAMKPAKQWFGLQDTKDDATKLPVGGGAIELHDDGTTQVTVQFDKLKDNKWIPIFPIFWLQGYYGTW</sequence>
<accession>A0A5C6AYE3</accession>
<protein>
    <submittedName>
        <fullName evidence="2">Uncharacterized protein</fullName>
    </submittedName>
</protein>
<proteinExistence type="predicted"/>
<reference evidence="2 3" key="1">
    <citation type="submission" date="2019-02" db="EMBL/GenBank/DDBJ databases">
        <title>Deep-cultivation of Planctomycetes and their phenomic and genomic characterization uncovers novel biology.</title>
        <authorList>
            <person name="Wiegand S."/>
            <person name="Jogler M."/>
            <person name="Boedeker C."/>
            <person name="Pinto D."/>
            <person name="Vollmers J."/>
            <person name="Rivas-Marin E."/>
            <person name="Kohn T."/>
            <person name="Peeters S.H."/>
            <person name="Heuer A."/>
            <person name="Rast P."/>
            <person name="Oberbeckmann S."/>
            <person name="Bunk B."/>
            <person name="Jeske O."/>
            <person name="Meyerdierks A."/>
            <person name="Storesund J.E."/>
            <person name="Kallscheuer N."/>
            <person name="Luecker S."/>
            <person name="Lage O.M."/>
            <person name="Pohl T."/>
            <person name="Merkel B.J."/>
            <person name="Hornburger P."/>
            <person name="Mueller R.-W."/>
            <person name="Bruemmer F."/>
            <person name="Labrenz M."/>
            <person name="Spormann A.M."/>
            <person name="Op Den Camp H."/>
            <person name="Overmann J."/>
            <person name="Amann R."/>
            <person name="Jetten M.S.M."/>
            <person name="Mascher T."/>
            <person name="Medema M.H."/>
            <person name="Devos D.P."/>
            <person name="Kaster A.-K."/>
            <person name="Ovreas L."/>
            <person name="Rohde M."/>
            <person name="Galperin M.Y."/>
            <person name="Jogler C."/>
        </authorList>
    </citation>
    <scope>NUCLEOTIDE SEQUENCE [LARGE SCALE GENOMIC DNA]</scope>
    <source>
        <strain evidence="2 3">CA54</strain>
    </source>
</reference>
<gene>
    <name evidence="2" type="ORF">CA54_60140</name>
</gene>
<dbReference type="EMBL" id="SJPP01000005">
    <property type="protein sequence ID" value="TWU04132.1"/>
    <property type="molecule type" value="Genomic_DNA"/>
</dbReference>
<evidence type="ECO:0000313" key="2">
    <source>
        <dbReference type="EMBL" id="TWU04132.1"/>
    </source>
</evidence>
<evidence type="ECO:0000313" key="3">
    <source>
        <dbReference type="Proteomes" id="UP000320735"/>
    </source>
</evidence>